<evidence type="ECO:0000313" key="3">
    <source>
        <dbReference type="Proteomes" id="UP000664521"/>
    </source>
</evidence>
<dbReference type="EMBL" id="CAJPDS010000060">
    <property type="protein sequence ID" value="CAF9931653.1"/>
    <property type="molecule type" value="Genomic_DNA"/>
</dbReference>
<comment type="caution">
    <text evidence="2">The sequence shown here is derived from an EMBL/GenBank/DDBJ whole genome shotgun (WGS) entry which is preliminary data.</text>
</comment>
<dbReference type="AlphaFoldDB" id="A0A8H3FVG3"/>
<feature type="region of interest" description="Disordered" evidence="1">
    <location>
        <begin position="68"/>
        <end position="102"/>
    </location>
</feature>
<dbReference type="Proteomes" id="UP000664521">
    <property type="component" value="Unassembled WGS sequence"/>
</dbReference>
<feature type="compositionally biased region" description="Gly residues" evidence="1">
    <location>
        <begin position="36"/>
        <end position="53"/>
    </location>
</feature>
<feature type="compositionally biased region" description="Basic and acidic residues" evidence="1">
    <location>
        <begin position="19"/>
        <end position="28"/>
    </location>
</feature>
<organism evidence="2 3">
    <name type="scientific">Heterodermia speciosa</name>
    <dbReference type="NCBI Taxonomy" id="116794"/>
    <lineage>
        <taxon>Eukaryota</taxon>
        <taxon>Fungi</taxon>
        <taxon>Dikarya</taxon>
        <taxon>Ascomycota</taxon>
        <taxon>Pezizomycotina</taxon>
        <taxon>Lecanoromycetes</taxon>
        <taxon>OSLEUM clade</taxon>
        <taxon>Lecanoromycetidae</taxon>
        <taxon>Caliciales</taxon>
        <taxon>Physciaceae</taxon>
        <taxon>Heterodermia</taxon>
    </lineage>
</organism>
<sequence>MGEPETQVDAVDEQQAQAKAERGEKTAENVRYGQGISEGGMGGMTTEGQGGGNQGFWGTLLTVLFTDGGFGGTETQVGDGGDREAAGTREAQNYGPGSGVGG</sequence>
<gene>
    <name evidence="2" type="ORF">HETSPECPRED_008157</name>
</gene>
<evidence type="ECO:0000256" key="1">
    <source>
        <dbReference type="SAM" id="MobiDB-lite"/>
    </source>
</evidence>
<protein>
    <submittedName>
        <fullName evidence="2">Uncharacterized protein</fullName>
    </submittedName>
</protein>
<evidence type="ECO:0000313" key="2">
    <source>
        <dbReference type="EMBL" id="CAF9931653.1"/>
    </source>
</evidence>
<keyword evidence="3" id="KW-1185">Reference proteome</keyword>
<proteinExistence type="predicted"/>
<feature type="region of interest" description="Disordered" evidence="1">
    <location>
        <begin position="1"/>
        <end position="53"/>
    </location>
</feature>
<reference evidence="2" key="1">
    <citation type="submission" date="2021-03" db="EMBL/GenBank/DDBJ databases">
        <authorList>
            <person name="Tagirdzhanova G."/>
        </authorList>
    </citation>
    <scope>NUCLEOTIDE SEQUENCE</scope>
</reference>
<feature type="compositionally biased region" description="Low complexity" evidence="1">
    <location>
        <begin position="7"/>
        <end position="18"/>
    </location>
</feature>
<name>A0A8H3FVG3_9LECA</name>
<accession>A0A8H3FVG3</accession>